<protein>
    <recommendedName>
        <fullName evidence="5">Ada DNA repair metal-binding domain-containing protein</fullName>
    </recommendedName>
</protein>
<name>A0A1G2FSQ4_9BACT</name>
<dbReference type="InterPro" id="IPR035451">
    <property type="entry name" value="Ada-like_dom_sf"/>
</dbReference>
<keyword evidence="2" id="KW-0812">Transmembrane</keyword>
<dbReference type="Proteomes" id="UP000177126">
    <property type="component" value="Unassembled WGS sequence"/>
</dbReference>
<sequence length="145" mass="15707">MSIIDLQSTSDWFKRNQADIAVVIGFILVAIIAFGAGRLSAPEIVRNPIIIDEPTASSTLNILGNVSQSLNAAAGQGIQNITANAKGMFVASKSGTKYYWPWCSWAERIKPENQRWFNSEKDAQSAGYSPSVCIPQQAPAGYAKQ</sequence>
<evidence type="ECO:0000313" key="3">
    <source>
        <dbReference type="EMBL" id="OGZ41109.1"/>
    </source>
</evidence>
<feature type="region of interest" description="Disordered" evidence="1">
    <location>
        <begin position="121"/>
        <end position="145"/>
    </location>
</feature>
<reference evidence="3 4" key="1">
    <citation type="journal article" date="2016" name="Nat. Commun.">
        <title>Thousands of microbial genomes shed light on interconnected biogeochemical processes in an aquifer system.</title>
        <authorList>
            <person name="Anantharaman K."/>
            <person name="Brown C.T."/>
            <person name="Hug L.A."/>
            <person name="Sharon I."/>
            <person name="Castelle C.J."/>
            <person name="Probst A.J."/>
            <person name="Thomas B.C."/>
            <person name="Singh A."/>
            <person name="Wilkins M.J."/>
            <person name="Karaoz U."/>
            <person name="Brodie E.L."/>
            <person name="Williams K.H."/>
            <person name="Hubbard S.S."/>
            <person name="Banfield J.F."/>
        </authorList>
    </citation>
    <scope>NUCLEOTIDE SEQUENCE [LARGE SCALE GENOMIC DNA]</scope>
</reference>
<evidence type="ECO:0000256" key="2">
    <source>
        <dbReference type="SAM" id="Phobius"/>
    </source>
</evidence>
<keyword evidence="2" id="KW-0472">Membrane</keyword>
<gene>
    <name evidence="3" type="ORF">A3B04_01290</name>
</gene>
<evidence type="ECO:0008006" key="5">
    <source>
        <dbReference type="Google" id="ProtNLM"/>
    </source>
</evidence>
<feature type="transmembrane region" description="Helical" evidence="2">
    <location>
        <begin position="20"/>
        <end position="41"/>
    </location>
</feature>
<dbReference type="EMBL" id="MHNF01000019">
    <property type="protein sequence ID" value="OGZ41109.1"/>
    <property type="molecule type" value="Genomic_DNA"/>
</dbReference>
<comment type="caution">
    <text evidence="3">The sequence shown here is derived from an EMBL/GenBank/DDBJ whole genome shotgun (WGS) entry which is preliminary data.</text>
</comment>
<evidence type="ECO:0000313" key="4">
    <source>
        <dbReference type="Proteomes" id="UP000177126"/>
    </source>
</evidence>
<accession>A0A1G2FSQ4</accession>
<dbReference type="Gene3D" id="3.40.10.10">
    <property type="entry name" value="DNA Methylphosphotriester Repair Domain"/>
    <property type="match status" value="1"/>
</dbReference>
<proteinExistence type="predicted"/>
<dbReference type="AlphaFoldDB" id="A0A1G2FSQ4"/>
<evidence type="ECO:0000256" key="1">
    <source>
        <dbReference type="SAM" id="MobiDB-lite"/>
    </source>
</evidence>
<keyword evidence="2" id="KW-1133">Transmembrane helix</keyword>
<organism evidence="3 4">
    <name type="scientific">Candidatus Portnoybacteria bacterium RIFCSPLOWO2_02_FULL_39_11</name>
    <dbReference type="NCBI Taxonomy" id="1802001"/>
    <lineage>
        <taxon>Bacteria</taxon>
        <taxon>Candidatus Portnoyibacteriota</taxon>
    </lineage>
</organism>
<dbReference type="SUPFAM" id="SSF57884">
    <property type="entry name" value="Ada DNA repair protein, N-terminal domain (N-Ada 10)"/>
    <property type="match status" value="1"/>
</dbReference>